<reference evidence="3" key="1">
    <citation type="submission" date="2017-09" db="EMBL/GenBank/DDBJ databases">
        <title>Depth-based differentiation of microbial function through sediment-hosted aquifers and enrichment of novel symbionts in the deep terrestrial subsurface.</title>
        <authorList>
            <person name="Probst A.J."/>
            <person name="Ladd B."/>
            <person name="Jarett J.K."/>
            <person name="Geller-Mcgrath D.E."/>
            <person name="Sieber C.M.K."/>
            <person name="Emerson J.B."/>
            <person name="Anantharaman K."/>
            <person name="Thomas B.C."/>
            <person name="Malmstrom R."/>
            <person name="Stieglmeier M."/>
            <person name="Klingl A."/>
            <person name="Woyke T."/>
            <person name="Ryan C.M."/>
            <person name="Banfield J.F."/>
        </authorList>
    </citation>
    <scope>NUCLEOTIDE SEQUENCE [LARGE SCALE GENOMIC DNA]</scope>
</reference>
<dbReference type="EMBL" id="PETL01000244">
    <property type="protein sequence ID" value="PIV63870.1"/>
    <property type="molecule type" value="Genomic_DNA"/>
</dbReference>
<evidence type="ECO:0000259" key="1">
    <source>
        <dbReference type="Pfam" id="PF01208"/>
    </source>
</evidence>
<protein>
    <recommendedName>
        <fullName evidence="1">Uroporphyrinogen decarboxylase (URO-D) domain-containing protein</fullName>
    </recommendedName>
</protein>
<dbReference type="InterPro" id="IPR000257">
    <property type="entry name" value="Uroporphyrinogen_deCOase"/>
</dbReference>
<name>A0A2M7E802_9BACT</name>
<dbReference type="GO" id="GO:0006779">
    <property type="term" value="P:porphyrin-containing compound biosynthetic process"/>
    <property type="evidence" value="ECO:0007669"/>
    <property type="project" value="InterPro"/>
</dbReference>
<dbReference type="SUPFAM" id="SSF51726">
    <property type="entry name" value="UROD/MetE-like"/>
    <property type="match status" value="1"/>
</dbReference>
<comment type="caution">
    <text evidence="2">The sequence shown here is derived from an EMBL/GenBank/DDBJ whole genome shotgun (WGS) entry which is preliminary data.</text>
</comment>
<evidence type="ECO:0000313" key="2">
    <source>
        <dbReference type="EMBL" id="PIV63870.1"/>
    </source>
</evidence>
<feature type="domain" description="Uroporphyrinogen decarboxylase (URO-D)" evidence="1">
    <location>
        <begin position="65"/>
        <end position="241"/>
    </location>
</feature>
<accession>A0A2M7E802</accession>
<proteinExistence type="predicted"/>
<dbReference type="InterPro" id="IPR052024">
    <property type="entry name" value="Methanogen_methyltrans"/>
</dbReference>
<dbReference type="GO" id="GO:0004853">
    <property type="term" value="F:uroporphyrinogen decarboxylase activity"/>
    <property type="evidence" value="ECO:0007669"/>
    <property type="project" value="InterPro"/>
</dbReference>
<sequence length="324" mass="37081">MGQSFSFGFSDSLLAEVGGVKQNELHFDVEAILQSYERIKPLARRLGVEPPIPRLAGFCYPHIASLGAKIVFAEDAEPKPFPIIHQPEEIDQLTEPKDYLAAPLIQERLKICAEIKRRCPQSPNFIGHPLEGPITTAVLLMGSDFLTLPYDDPKRAHRLLKFCTKSALNYARTISEHFGTPIQPGLHGFPDDFGGMFPPKIFKEFVVPYWEEIFQGLKATERSLHSELLRVEHLPFLKELKIEYFDPSADQYLTPELLHQHCPCKFQSRILSWHIHDLSAEELEAMYCKIAESKPYLISFSMSRLEDEPKIQHLLNVAREMKEE</sequence>
<gene>
    <name evidence="2" type="ORF">COS11_05155</name>
</gene>
<dbReference type="Gene3D" id="3.20.20.210">
    <property type="match status" value="1"/>
</dbReference>
<organism evidence="2 3">
    <name type="scientific">bacterium (Candidatus Ratteibacteria) CG01_land_8_20_14_3_00_40_19</name>
    <dbReference type="NCBI Taxonomy" id="2014290"/>
    <lineage>
        <taxon>Bacteria</taxon>
        <taxon>Candidatus Ratteibacteria</taxon>
    </lineage>
</organism>
<dbReference type="InterPro" id="IPR038071">
    <property type="entry name" value="UROD/MetE-like_sf"/>
</dbReference>
<dbReference type="PANTHER" id="PTHR47099:SF1">
    <property type="entry name" value="METHYLCOBAMIDE:COM METHYLTRANSFERASE MTBA"/>
    <property type="match status" value="1"/>
</dbReference>
<dbReference type="Proteomes" id="UP000228886">
    <property type="component" value="Unassembled WGS sequence"/>
</dbReference>
<dbReference type="PANTHER" id="PTHR47099">
    <property type="entry name" value="METHYLCOBAMIDE:COM METHYLTRANSFERASE MTBA"/>
    <property type="match status" value="1"/>
</dbReference>
<dbReference type="Pfam" id="PF01208">
    <property type="entry name" value="URO-D"/>
    <property type="match status" value="1"/>
</dbReference>
<dbReference type="AlphaFoldDB" id="A0A2M7E802"/>
<evidence type="ECO:0000313" key="3">
    <source>
        <dbReference type="Proteomes" id="UP000228886"/>
    </source>
</evidence>